<sequence>MLQRIFELSLENRFLVLILTGLLVLGGIMALRDLPIDAVPDITTVQVQILTKTAPIGPVEVERYVTFPIEAAMSGLPDLQELRSVSRFGLSAVTLVFRDHVNVYFARQLVAERMAAAKEQIPAGFGTPELAPVSTGLGEVYQFVVKGEGFTPMQLREILDWQIAYRLRGVPGVVEVSQWGGYAKQYHVVVDQRKLVSYRIPIGRVFEELERNNAIAGGGYIEHNGEAYVIRGEGLVENQEDLSRIMVSAGSGGTPITMAQLGHVKIDAMPRIGAATQDGAGETVVAMALMLQGGNGRIVAERIKEEVERMKPSLPPGVSIEPYYDRSDLVNKVIRTVTTNLIEGALLVIAVLLLLLGNLRGGLIVASAIPLSMLVAFTGMVQTGISGNLMSLGAIDFGLVVDGAVVMIENIVRHLAEERGVRREERPLIILRAGREVLRPIFFAVSIIVIVYLPILTLQGVEGKMFKPMAFTVIFALIGSLILSFTLMPVLASLFLRGPIAEGDSWLLRRAKALYLPRLAWCVHRPKMTALVAASAFALSLMFVPFLGGEFIPQLDEGDTVIQSWRLPSTALEQSIKDSLEIERTLLRFPEVRQVVSRIGSPEVATDVMGMDMSDIFIALRPQNEWKTAGTKNQLIDKFAAALSSEVPGVGMSFTQPIEMRFNELIAGIKSDVGLKIFGDDLKVLKEKGDQAAHILRQIGGGQDIRVEQVIGLPVLRIQVDRRRIARYGINAADVLAAVEAAGAGRVVGTVFEGQRRFPLVVRAVGSGRTDLPSFQDLPVAAPNGALIPLAQLASVSIEEGPAQVSREDISRRIVVEANVRGRDLGSFVREAQDRIAKELILPPGYHVKWGGQFENLARATSRLAIVVPLSLCLIFVLLYSTFNAVRPALLIFLNVPLAVTGGVLALAVRGLPFSISAGVGFIALFGVAVLNGVVLLSYILHLREEGYSASDAAFKAAEIRLRPVLMTALVAGLGFVPMALSHGVGAEVQRPLATVVIGGLVTSTLLTLFVLPSLYHWFEREPADAA</sequence>
<dbReference type="SUPFAM" id="SSF82714">
    <property type="entry name" value="Multidrug efflux transporter AcrB TolC docking domain, DN and DC subdomains"/>
    <property type="match status" value="2"/>
</dbReference>
<evidence type="ECO:0000313" key="9">
    <source>
        <dbReference type="Proteomes" id="UP000334340"/>
    </source>
</evidence>
<dbReference type="Gene3D" id="3.30.70.1440">
    <property type="entry name" value="Multidrug efflux transporter AcrB pore domain"/>
    <property type="match status" value="1"/>
</dbReference>
<evidence type="ECO:0000313" key="8">
    <source>
        <dbReference type="EMBL" id="VUZ84598.1"/>
    </source>
</evidence>
<keyword evidence="4 7" id="KW-0812">Transmembrane</keyword>
<evidence type="ECO:0000256" key="3">
    <source>
        <dbReference type="ARBA" id="ARBA00022475"/>
    </source>
</evidence>
<feature type="transmembrane region" description="Helical" evidence="7">
    <location>
        <begin position="864"/>
        <end position="883"/>
    </location>
</feature>
<dbReference type="Gene3D" id="3.30.2090.10">
    <property type="entry name" value="Multidrug efflux transporter AcrB TolC docking domain, DN and DC subdomains"/>
    <property type="match status" value="2"/>
</dbReference>
<dbReference type="AlphaFoldDB" id="A0A564ZJ77"/>
<dbReference type="PANTHER" id="PTHR32063:SF24">
    <property type="entry name" value="CATION EFFLUX SYSTEM (ACRB_ACRD_ACRF FAMILY)"/>
    <property type="match status" value="1"/>
</dbReference>
<dbReference type="PANTHER" id="PTHR32063">
    <property type="match status" value="1"/>
</dbReference>
<dbReference type="InterPro" id="IPR004763">
    <property type="entry name" value="CusA-like"/>
</dbReference>
<proteinExistence type="predicted"/>
<feature type="transmembrane region" description="Helical" evidence="7">
    <location>
        <begin position="337"/>
        <end position="356"/>
    </location>
</feature>
<feature type="transmembrane region" description="Helical" evidence="7">
    <location>
        <begin position="363"/>
        <end position="385"/>
    </location>
</feature>
<feature type="transmembrane region" description="Helical" evidence="7">
    <location>
        <begin position="469"/>
        <end position="496"/>
    </location>
</feature>
<evidence type="ECO:0000256" key="4">
    <source>
        <dbReference type="ARBA" id="ARBA00022692"/>
    </source>
</evidence>
<keyword evidence="5 7" id="KW-1133">Transmembrane helix</keyword>
<dbReference type="SUPFAM" id="SSF82693">
    <property type="entry name" value="Multidrug efflux transporter AcrB pore domain, PN1, PN2, PC1 and PC2 subdomains"/>
    <property type="match status" value="2"/>
</dbReference>
<organism evidence="8 9">
    <name type="scientific">Candidatus Methylomirabilis lanthanidiphila</name>
    <dbReference type="NCBI Taxonomy" id="2211376"/>
    <lineage>
        <taxon>Bacteria</taxon>
        <taxon>Candidatus Methylomirabilota</taxon>
        <taxon>Candidatus Methylomirabilia</taxon>
        <taxon>Candidatus Methylomirabilales</taxon>
        <taxon>Candidatus Methylomirabilaceae</taxon>
        <taxon>Candidatus Methylomirabilis</taxon>
    </lineage>
</organism>
<dbReference type="InterPro" id="IPR001036">
    <property type="entry name" value="Acrflvin-R"/>
</dbReference>
<dbReference type="PRINTS" id="PR00702">
    <property type="entry name" value="ACRIFLAVINRP"/>
</dbReference>
<comment type="subcellular location">
    <subcellularLocation>
        <location evidence="1">Cell membrane</location>
        <topology evidence="1">Multi-pass membrane protein</topology>
    </subcellularLocation>
</comment>
<keyword evidence="2" id="KW-0813">Transport</keyword>
<reference evidence="8 9" key="1">
    <citation type="submission" date="2019-07" db="EMBL/GenBank/DDBJ databases">
        <authorList>
            <person name="Cremers G."/>
        </authorList>
    </citation>
    <scope>NUCLEOTIDE SEQUENCE [LARGE SCALE GENOMIC DNA]</scope>
</reference>
<dbReference type="GO" id="GO:0005886">
    <property type="term" value="C:plasma membrane"/>
    <property type="evidence" value="ECO:0007669"/>
    <property type="project" value="UniProtKB-SubCell"/>
</dbReference>
<feature type="transmembrane region" description="Helical" evidence="7">
    <location>
        <begin position="962"/>
        <end position="981"/>
    </location>
</feature>
<dbReference type="Pfam" id="PF00873">
    <property type="entry name" value="ACR_tran"/>
    <property type="match status" value="1"/>
</dbReference>
<keyword evidence="9" id="KW-1185">Reference proteome</keyword>
<evidence type="ECO:0000256" key="6">
    <source>
        <dbReference type="ARBA" id="ARBA00023136"/>
    </source>
</evidence>
<dbReference type="SUPFAM" id="SSF82866">
    <property type="entry name" value="Multidrug efflux transporter AcrB transmembrane domain"/>
    <property type="match status" value="2"/>
</dbReference>
<evidence type="ECO:0000256" key="7">
    <source>
        <dbReference type="SAM" id="Phobius"/>
    </source>
</evidence>
<dbReference type="Gene3D" id="1.20.1640.10">
    <property type="entry name" value="Multidrug efflux transporter AcrB transmembrane domain"/>
    <property type="match status" value="2"/>
</dbReference>
<protein>
    <submittedName>
        <fullName evidence="8">Cation transporter</fullName>
    </submittedName>
</protein>
<dbReference type="Gene3D" id="3.30.70.1320">
    <property type="entry name" value="Multidrug efflux transporter AcrB pore domain like"/>
    <property type="match status" value="1"/>
</dbReference>
<feature type="transmembrane region" description="Helical" evidence="7">
    <location>
        <begin position="993"/>
        <end position="1012"/>
    </location>
</feature>
<dbReference type="EMBL" id="CABIKM010000015">
    <property type="protein sequence ID" value="VUZ84598.1"/>
    <property type="molecule type" value="Genomic_DNA"/>
</dbReference>
<dbReference type="NCBIfam" id="TIGR00914">
    <property type="entry name" value="2A0601"/>
    <property type="match status" value="1"/>
</dbReference>
<keyword evidence="6 7" id="KW-0472">Membrane</keyword>
<dbReference type="GO" id="GO:0042910">
    <property type="term" value="F:xenobiotic transmembrane transporter activity"/>
    <property type="evidence" value="ECO:0007669"/>
    <property type="project" value="TreeGrafter"/>
</dbReference>
<accession>A0A564ZJ77</accession>
<dbReference type="InterPro" id="IPR027463">
    <property type="entry name" value="AcrB_DN_DC_subdom"/>
</dbReference>
<dbReference type="Gene3D" id="3.30.70.1430">
    <property type="entry name" value="Multidrug efflux transporter AcrB pore domain"/>
    <property type="match status" value="2"/>
</dbReference>
<keyword evidence="3" id="KW-1003">Cell membrane</keyword>
<feature type="transmembrane region" description="Helical" evidence="7">
    <location>
        <begin position="915"/>
        <end position="941"/>
    </location>
</feature>
<dbReference type="Proteomes" id="UP000334340">
    <property type="component" value="Unassembled WGS sequence"/>
</dbReference>
<feature type="transmembrane region" description="Helical" evidence="7">
    <location>
        <begin position="528"/>
        <end position="548"/>
    </location>
</feature>
<feature type="transmembrane region" description="Helical" evidence="7">
    <location>
        <begin position="437"/>
        <end position="457"/>
    </location>
</feature>
<evidence type="ECO:0000256" key="5">
    <source>
        <dbReference type="ARBA" id="ARBA00022989"/>
    </source>
</evidence>
<evidence type="ECO:0000256" key="2">
    <source>
        <dbReference type="ARBA" id="ARBA00022448"/>
    </source>
</evidence>
<feature type="transmembrane region" description="Helical" evidence="7">
    <location>
        <begin position="397"/>
        <end position="416"/>
    </location>
</feature>
<name>A0A564ZJ77_9BACT</name>
<dbReference type="GO" id="GO:0008324">
    <property type="term" value="F:monoatomic cation transmembrane transporter activity"/>
    <property type="evidence" value="ECO:0007669"/>
    <property type="project" value="InterPro"/>
</dbReference>
<feature type="transmembrane region" description="Helical" evidence="7">
    <location>
        <begin position="890"/>
        <end position="909"/>
    </location>
</feature>
<gene>
    <name evidence="8" type="ORF">MELA_00971</name>
</gene>
<evidence type="ECO:0000256" key="1">
    <source>
        <dbReference type="ARBA" id="ARBA00004651"/>
    </source>
</evidence>